<dbReference type="PANTHER" id="PTHR24320:SF274">
    <property type="entry name" value="CHAIN DEHYDROGENASE, PUTATIVE (AFU_ORTHOLOGUE AFUA_4G00440)-RELATED"/>
    <property type="match status" value="1"/>
</dbReference>
<reference evidence="3" key="1">
    <citation type="submission" date="2011-09" db="EMBL/GenBank/DDBJ databases">
        <title>The permanent draft genome of Mucilaginibacter paludis DSM 18603.</title>
        <authorList>
            <consortium name="US DOE Joint Genome Institute (JGI-PGF)"/>
            <person name="Lucas S."/>
            <person name="Han J."/>
            <person name="Lapidus A."/>
            <person name="Bruce D."/>
            <person name="Goodwin L."/>
            <person name="Pitluck S."/>
            <person name="Peters L."/>
            <person name="Kyrpides N."/>
            <person name="Mavromatis K."/>
            <person name="Ivanova N."/>
            <person name="Mikhailova N."/>
            <person name="Held B."/>
            <person name="Detter J.C."/>
            <person name="Tapia R."/>
            <person name="Han C."/>
            <person name="Land M."/>
            <person name="Hauser L."/>
            <person name="Markowitz V."/>
            <person name="Cheng J.-F."/>
            <person name="Hugenholtz P."/>
            <person name="Woyke T."/>
            <person name="Wu D."/>
            <person name="Tindall B."/>
            <person name="Brambilla E."/>
            <person name="Klenk H.-P."/>
            <person name="Eisen J.A."/>
        </authorList>
    </citation>
    <scope>NUCLEOTIDE SEQUENCE [LARGE SCALE GENOMIC DNA]</scope>
    <source>
        <strain evidence="3">DSM 18603</strain>
    </source>
</reference>
<dbReference type="Proteomes" id="UP000002774">
    <property type="component" value="Chromosome"/>
</dbReference>
<dbReference type="Gene3D" id="3.40.50.720">
    <property type="entry name" value="NAD(P)-binding Rossmann-like Domain"/>
    <property type="match status" value="1"/>
</dbReference>
<evidence type="ECO:0000256" key="2">
    <source>
        <dbReference type="ARBA" id="ARBA00023002"/>
    </source>
</evidence>
<keyword evidence="4" id="KW-1185">Reference proteome</keyword>
<organism evidence="3 4">
    <name type="scientific">Mucilaginibacter paludis DSM 18603</name>
    <dbReference type="NCBI Taxonomy" id="714943"/>
    <lineage>
        <taxon>Bacteria</taxon>
        <taxon>Pseudomonadati</taxon>
        <taxon>Bacteroidota</taxon>
        <taxon>Sphingobacteriia</taxon>
        <taxon>Sphingobacteriales</taxon>
        <taxon>Sphingobacteriaceae</taxon>
        <taxon>Mucilaginibacter</taxon>
    </lineage>
</organism>
<evidence type="ECO:0000313" key="4">
    <source>
        <dbReference type="Proteomes" id="UP000002774"/>
    </source>
</evidence>
<name>H1Y348_9SPHI</name>
<comment type="similarity">
    <text evidence="1">Belongs to the short-chain dehydrogenases/reductases (SDR) family.</text>
</comment>
<accession>H1Y348</accession>
<gene>
    <name evidence="3" type="ORF">Mucpa_4781</name>
</gene>
<dbReference type="InterPro" id="IPR002347">
    <property type="entry name" value="SDR_fam"/>
</dbReference>
<keyword evidence="2" id="KW-0560">Oxidoreductase</keyword>
<dbReference type="Pfam" id="PF00106">
    <property type="entry name" value="adh_short"/>
    <property type="match status" value="1"/>
</dbReference>
<dbReference type="GO" id="GO:0016491">
    <property type="term" value="F:oxidoreductase activity"/>
    <property type="evidence" value="ECO:0007669"/>
    <property type="project" value="UniProtKB-KW"/>
</dbReference>
<dbReference type="EMBL" id="CM001403">
    <property type="protein sequence ID" value="EHQ28866.1"/>
    <property type="molecule type" value="Genomic_DNA"/>
</dbReference>
<dbReference type="OrthoDB" id="597510at2"/>
<protein>
    <submittedName>
        <fullName evidence="3">Short-chain dehydrogenase/reductase SDR</fullName>
    </submittedName>
</protein>
<dbReference type="STRING" id="714943.Mucpa_4781"/>
<dbReference type="InterPro" id="IPR036291">
    <property type="entry name" value="NAD(P)-bd_dom_sf"/>
</dbReference>
<dbReference type="PANTHER" id="PTHR24320">
    <property type="entry name" value="RETINOL DEHYDROGENASE"/>
    <property type="match status" value="1"/>
</dbReference>
<evidence type="ECO:0000256" key="1">
    <source>
        <dbReference type="ARBA" id="ARBA00006484"/>
    </source>
</evidence>
<proteinExistence type="inferred from homology"/>
<dbReference type="AlphaFoldDB" id="H1Y348"/>
<evidence type="ECO:0000313" key="3">
    <source>
        <dbReference type="EMBL" id="EHQ28866.1"/>
    </source>
</evidence>
<sequence length="261" mass="28242">MAKIFITGSADGLGLMAANALIRQGHQVVLHARNEKRAHDALSKVKGADTVLTADLSSIAEIEKLAADVNAIGYFDAIIHNAGVYQVRGEELSVDGLPLILAVNTIAPYILTSLINKPQRLIYLSSGMHLQGDPTLKRLQGEKPAASYSDSKLHNLILAKAVASKWPGIYANAVDPGWVPTKMGGAGAPDSLQKGFETQAWLAVSDDPKAMVSGHYFHHQRESRYLHEADDVGIQQQLLQLCQRISGISFATNNNSFRHSK</sequence>
<dbReference type="eggNOG" id="COG1028">
    <property type="taxonomic scope" value="Bacteria"/>
</dbReference>
<dbReference type="SUPFAM" id="SSF51735">
    <property type="entry name" value="NAD(P)-binding Rossmann-fold domains"/>
    <property type="match status" value="1"/>
</dbReference>
<dbReference type="PRINTS" id="PR00081">
    <property type="entry name" value="GDHRDH"/>
</dbReference>
<dbReference type="RefSeq" id="WP_008509808.1">
    <property type="nucleotide sequence ID" value="NZ_CM001403.1"/>
</dbReference>
<dbReference type="HOGENOM" id="CLU_010194_44_5_10"/>